<sequence>MDLLIVLGIPLIGVACGIAFLCGLAIGWKCCWLWLLLAGFSTVPVGGIAMLGAFQGAFNSEPVNLYRTDFFGYLAELLERSEHPVQAAKQMEAEVAAGVWERKCKEFLPPQLPDAVLYVGIVCAIVAFSALKMKNSWKRTAIWFPAWLAAVGLISGWLFCDVRHSATRSHIRMSDNGRTQLLEELPAVLEKSSISGAAAAGIVRNYIQEEYPNVCHCEPASMLLAEISTAAGGESPRK</sequence>
<organism evidence="2 3">
    <name type="scientific">Victivallis vadensis</name>
    <dbReference type="NCBI Taxonomy" id="172901"/>
    <lineage>
        <taxon>Bacteria</taxon>
        <taxon>Pseudomonadati</taxon>
        <taxon>Lentisphaerota</taxon>
        <taxon>Lentisphaeria</taxon>
        <taxon>Victivallales</taxon>
        <taxon>Victivallaceae</taxon>
        <taxon>Victivallis</taxon>
    </lineage>
</organism>
<evidence type="ECO:0000313" key="2">
    <source>
        <dbReference type="EMBL" id="PVY43515.1"/>
    </source>
</evidence>
<proteinExistence type="predicted"/>
<reference evidence="2 3" key="1">
    <citation type="submission" date="2018-04" db="EMBL/GenBank/DDBJ databases">
        <title>Genomic Encyclopedia of Type Strains, Phase IV (KMG-IV): sequencing the most valuable type-strain genomes for metagenomic binning, comparative biology and taxonomic classification.</title>
        <authorList>
            <person name="Goeker M."/>
        </authorList>
    </citation>
    <scope>NUCLEOTIDE SEQUENCE [LARGE SCALE GENOMIC DNA]</scope>
    <source>
        <strain evidence="2 3">DSM 14823</strain>
    </source>
</reference>
<name>A0A2U1B4A9_9BACT</name>
<gene>
    <name evidence="2" type="ORF">C8D82_10840</name>
</gene>
<feature type="transmembrane region" description="Helical" evidence="1">
    <location>
        <begin position="115"/>
        <end position="133"/>
    </location>
</feature>
<comment type="caution">
    <text evidence="2">The sequence shown here is derived from an EMBL/GenBank/DDBJ whole genome shotgun (WGS) entry which is preliminary data.</text>
</comment>
<dbReference type="Proteomes" id="UP000245959">
    <property type="component" value="Unassembled WGS sequence"/>
</dbReference>
<dbReference type="EMBL" id="QEKH01000008">
    <property type="protein sequence ID" value="PVY43515.1"/>
    <property type="molecule type" value="Genomic_DNA"/>
</dbReference>
<keyword evidence="1" id="KW-1133">Transmembrane helix</keyword>
<accession>A0A2U1B4A9</accession>
<dbReference type="AlphaFoldDB" id="A0A2U1B4A9"/>
<keyword evidence="1" id="KW-0472">Membrane</keyword>
<protein>
    <submittedName>
        <fullName evidence="2">Uncharacterized protein</fullName>
    </submittedName>
</protein>
<feature type="transmembrane region" description="Helical" evidence="1">
    <location>
        <begin position="140"/>
        <end position="159"/>
    </location>
</feature>
<evidence type="ECO:0000313" key="3">
    <source>
        <dbReference type="Proteomes" id="UP000245959"/>
    </source>
</evidence>
<feature type="transmembrane region" description="Helical" evidence="1">
    <location>
        <begin position="33"/>
        <end position="58"/>
    </location>
</feature>
<dbReference type="GeneID" id="78294724"/>
<keyword evidence="1" id="KW-0812">Transmembrane</keyword>
<dbReference type="RefSeq" id="WP_116883419.1">
    <property type="nucleotide sequence ID" value="NZ_QEKH01000008.1"/>
</dbReference>
<evidence type="ECO:0000256" key="1">
    <source>
        <dbReference type="SAM" id="Phobius"/>
    </source>
</evidence>
<feature type="transmembrane region" description="Helical" evidence="1">
    <location>
        <begin position="6"/>
        <end position="26"/>
    </location>
</feature>
<keyword evidence="3" id="KW-1185">Reference proteome</keyword>